<proteinExistence type="predicted"/>
<comment type="caution">
    <text evidence="2">The sequence shown here is derived from an EMBL/GenBank/DDBJ whole genome shotgun (WGS) entry which is preliminary data.</text>
</comment>
<dbReference type="Proteomes" id="UP000076715">
    <property type="component" value="Unassembled WGS sequence"/>
</dbReference>
<evidence type="ECO:0000313" key="3">
    <source>
        <dbReference type="Proteomes" id="UP000076715"/>
    </source>
</evidence>
<dbReference type="SUPFAM" id="SSF52402">
    <property type="entry name" value="Adenine nucleotide alpha hydrolases-like"/>
    <property type="match status" value="1"/>
</dbReference>
<dbReference type="CDD" id="cd00293">
    <property type="entry name" value="USP-like"/>
    <property type="match status" value="1"/>
</dbReference>
<dbReference type="AlphaFoldDB" id="A0A163CFS7"/>
<organism evidence="2 3">
    <name type="scientific">Aquimarina aggregata</name>
    <dbReference type="NCBI Taxonomy" id="1642818"/>
    <lineage>
        <taxon>Bacteria</taxon>
        <taxon>Pseudomonadati</taxon>
        <taxon>Bacteroidota</taxon>
        <taxon>Flavobacteriia</taxon>
        <taxon>Flavobacteriales</taxon>
        <taxon>Flavobacteriaceae</taxon>
        <taxon>Aquimarina</taxon>
    </lineage>
</organism>
<dbReference type="RefSeq" id="WP_082832307.1">
    <property type="nucleotide sequence ID" value="NZ_LQRT01000002.1"/>
</dbReference>
<sequence>MHTKQSYFKYRLLVLMDLSKASLVALDNAIQLAEVVNGNVEVFHVKAPTDVVRYENQYSAITEIHEDYHNTMLRLRNIITNAEKKNHIHIKYQMAYGNIKIAIKEHIDKVQPDIILLGKRKSKFIDFLSNGITKFVLKHSTSNILIAGESYRFHSYSDISLGIYGKTLRKHGFQIINDLNQKGTKPTRIFNIGNKKESENELLPNKRNVVSYVFSEGANTLDAIASYVSKTNTQLFCIPRNSTNDRTLLKLGKVETPIKGVINKLNIPILFLR</sequence>
<dbReference type="STRING" id="1642818.AWE51_02700"/>
<evidence type="ECO:0000313" key="2">
    <source>
        <dbReference type="EMBL" id="KZS42367.1"/>
    </source>
</evidence>
<dbReference type="Gene3D" id="3.40.50.620">
    <property type="entry name" value="HUPs"/>
    <property type="match status" value="1"/>
</dbReference>
<keyword evidence="3" id="KW-1185">Reference proteome</keyword>
<reference evidence="2 3" key="1">
    <citation type="submission" date="2016-01" db="EMBL/GenBank/DDBJ databases">
        <title>The draft genome sequence of Aquimarina sp. RZW4-3-2.</title>
        <authorList>
            <person name="Wang Y."/>
        </authorList>
    </citation>
    <scope>NUCLEOTIDE SEQUENCE [LARGE SCALE GENOMIC DNA]</scope>
    <source>
        <strain evidence="2 3">RZW4-3-2</strain>
    </source>
</reference>
<evidence type="ECO:0000259" key="1">
    <source>
        <dbReference type="Pfam" id="PF00582"/>
    </source>
</evidence>
<gene>
    <name evidence="2" type="ORF">AWE51_02700</name>
</gene>
<protein>
    <recommendedName>
        <fullName evidence="1">UspA domain-containing protein</fullName>
    </recommendedName>
</protein>
<dbReference type="InterPro" id="IPR006016">
    <property type="entry name" value="UspA"/>
</dbReference>
<feature type="domain" description="UspA" evidence="1">
    <location>
        <begin position="11"/>
        <end position="146"/>
    </location>
</feature>
<dbReference type="EMBL" id="LQRT01000002">
    <property type="protein sequence ID" value="KZS42367.1"/>
    <property type="molecule type" value="Genomic_DNA"/>
</dbReference>
<dbReference type="OrthoDB" id="1198867at2"/>
<name>A0A163CFS7_9FLAO</name>
<dbReference type="InterPro" id="IPR014729">
    <property type="entry name" value="Rossmann-like_a/b/a_fold"/>
</dbReference>
<dbReference type="Pfam" id="PF00582">
    <property type="entry name" value="Usp"/>
    <property type="match status" value="1"/>
</dbReference>
<accession>A0A163CFS7</accession>